<dbReference type="GO" id="GO:0008171">
    <property type="term" value="F:O-methyltransferase activity"/>
    <property type="evidence" value="ECO:0007669"/>
    <property type="project" value="InterPro"/>
</dbReference>
<dbReference type="GO" id="GO:0008757">
    <property type="term" value="F:S-adenosylmethionine-dependent methyltransferase activity"/>
    <property type="evidence" value="ECO:0007669"/>
    <property type="project" value="TreeGrafter"/>
</dbReference>
<dbReference type="InterPro" id="IPR002935">
    <property type="entry name" value="SAM_O-MeTrfase"/>
</dbReference>
<reference evidence="7" key="1">
    <citation type="journal article" date="2019" name="Nat. Commun.">
        <title>The genome of broomcorn millet.</title>
        <authorList>
            <person name="Zou C."/>
            <person name="Miki D."/>
            <person name="Li D."/>
            <person name="Tang Q."/>
            <person name="Xiao L."/>
            <person name="Rajput S."/>
            <person name="Deng P."/>
            <person name="Jia W."/>
            <person name="Huang R."/>
            <person name="Zhang M."/>
            <person name="Sun Y."/>
            <person name="Hu J."/>
            <person name="Fu X."/>
            <person name="Schnable P.S."/>
            <person name="Li F."/>
            <person name="Zhang H."/>
            <person name="Feng B."/>
            <person name="Zhu X."/>
            <person name="Liu R."/>
            <person name="Schnable J.C."/>
            <person name="Zhu J.-K."/>
            <person name="Zhang H."/>
        </authorList>
    </citation>
    <scope>NUCLEOTIDE SEQUENCE [LARGE SCALE GENOMIC DNA]</scope>
</reference>
<dbReference type="Gene3D" id="3.40.50.150">
    <property type="entry name" value="Vaccinia Virus protein VP39"/>
    <property type="match status" value="1"/>
</dbReference>
<dbReference type="PROSITE" id="PS51682">
    <property type="entry name" value="SAM_OMT_I"/>
    <property type="match status" value="1"/>
</dbReference>
<dbReference type="OrthoDB" id="10251242at2759"/>
<keyword evidence="7" id="KW-1185">Reference proteome</keyword>
<dbReference type="GO" id="GO:0032259">
    <property type="term" value="P:methylation"/>
    <property type="evidence" value="ECO:0007669"/>
    <property type="project" value="UniProtKB-KW"/>
</dbReference>
<dbReference type="PANTHER" id="PTHR10509">
    <property type="entry name" value="O-METHYLTRANSFERASE-RELATED"/>
    <property type="match status" value="1"/>
</dbReference>
<evidence type="ECO:0000313" key="7">
    <source>
        <dbReference type="Proteomes" id="UP000275267"/>
    </source>
</evidence>
<dbReference type="EMBL" id="PQIB02000008">
    <property type="protein sequence ID" value="RLN05248.1"/>
    <property type="molecule type" value="Genomic_DNA"/>
</dbReference>
<evidence type="ECO:0008006" key="8">
    <source>
        <dbReference type="Google" id="ProtNLM"/>
    </source>
</evidence>
<evidence type="ECO:0000256" key="5">
    <source>
        <dbReference type="SAM" id="MobiDB-lite"/>
    </source>
</evidence>
<comment type="similarity">
    <text evidence="4">Belongs to the class I-like SAM-binding methyltransferase superfamily. Cation-dependent O-methyltransferase family.</text>
</comment>
<accession>A0A3L6RMD4</accession>
<comment type="caution">
    <text evidence="6">The sequence shown here is derived from an EMBL/GenBank/DDBJ whole genome shotgun (WGS) entry which is preliminary data.</text>
</comment>
<evidence type="ECO:0000256" key="1">
    <source>
        <dbReference type="ARBA" id="ARBA00022603"/>
    </source>
</evidence>
<evidence type="ECO:0000256" key="2">
    <source>
        <dbReference type="ARBA" id="ARBA00022679"/>
    </source>
</evidence>
<evidence type="ECO:0000313" key="6">
    <source>
        <dbReference type="EMBL" id="RLN05248.1"/>
    </source>
</evidence>
<dbReference type="InterPro" id="IPR050362">
    <property type="entry name" value="Cation-dep_OMT"/>
</dbReference>
<gene>
    <name evidence="6" type="ORF">C2845_PM13G21290</name>
</gene>
<dbReference type="AlphaFoldDB" id="A0A3L6RMD4"/>
<keyword evidence="3" id="KW-0949">S-adenosyl-L-methionine</keyword>
<feature type="region of interest" description="Disordered" evidence="5">
    <location>
        <begin position="1"/>
        <end position="32"/>
    </location>
</feature>
<dbReference type="CDD" id="cd02440">
    <property type="entry name" value="AdoMet_MTases"/>
    <property type="match status" value="1"/>
</dbReference>
<keyword evidence="1" id="KW-0489">Methyltransferase</keyword>
<keyword evidence="2" id="KW-0808">Transferase</keyword>
<protein>
    <recommendedName>
        <fullName evidence="8">Caffeoyl-CoA O-methyltransferase</fullName>
    </recommendedName>
</protein>
<evidence type="ECO:0000256" key="3">
    <source>
        <dbReference type="ARBA" id="ARBA00022691"/>
    </source>
</evidence>
<sequence>MMLLRTCDPSAAPVHAQHDGVPAGERAPARAPPHHRAAHLGVLRCFFSGFMLSPPDEEQLLSLLLKVMGARNTIEVGVFTGGSVLATALAIPDDGRIVAIDVSREYFDLGRPVIEKAGVAHKVDFREGPALSILADLLADEGNEGAFDFAFVDADKPNYVRHHEQLLRLVRVGGVLAYDNTLWGGSVALPDDAPLTEGDREIRAAFRAFNARVAADAWVEAVQLPVAASSKRAAGFYMCEQ</sequence>
<dbReference type="SUPFAM" id="SSF53335">
    <property type="entry name" value="S-adenosyl-L-methionine-dependent methyltransferases"/>
    <property type="match status" value="1"/>
</dbReference>
<dbReference type="Pfam" id="PF01596">
    <property type="entry name" value="Methyltransf_3"/>
    <property type="match status" value="1"/>
</dbReference>
<dbReference type="Proteomes" id="UP000275267">
    <property type="component" value="Unassembled WGS sequence"/>
</dbReference>
<dbReference type="InterPro" id="IPR029063">
    <property type="entry name" value="SAM-dependent_MTases_sf"/>
</dbReference>
<proteinExistence type="inferred from homology"/>
<evidence type="ECO:0000256" key="4">
    <source>
        <dbReference type="ARBA" id="ARBA00023453"/>
    </source>
</evidence>
<dbReference type="PANTHER" id="PTHR10509:SF30">
    <property type="entry name" value="TRICIN SYNTHASE 2"/>
    <property type="match status" value="1"/>
</dbReference>
<name>A0A3L6RMD4_PANMI</name>
<dbReference type="STRING" id="4540.A0A3L6RMD4"/>
<organism evidence="6 7">
    <name type="scientific">Panicum miliaceum</name>
    <name type="common">Proso millet</name>
    <name type="synonym">Broomcorn millet</name>
    <dbReference type="NCBI Taxonomy" id="4540"/>
    <lineage>
        <taxon>Eukaryota</taxon>
        <taxon>Viridiplantae</taxon>
        <taxon>Streptophyta</taxon>
        <taxon>Embryophyta</taxon>
        <taxon>Tracheophyta</taxon>
        <taxon>Spermatophyta</taxon>
        <taxon>Magnoliopsida</taxon>
        <taxon>Liliopsida</taxon>
        <taxon>Poales</taxon>
        <taxon>Poaceae</taxon>
        <taxon>PACMAD clade</taxon>
        <taxon>Panicoideae</taxon>
        <taxon>Panicodae</taxon>
        <taxon>Paniceae</taxon>
        <taxon>Panicinae</taxon>
        <taxon>Panicum</taxon>
        <taxon>Panicum sect. Panicum</taxon>
    </lineage>
</organism>